<dbReference type="SUPFAM" id="SSF50475">
    <property type="entry name" value="FMN-binding split barrel"/>
    <property type="match status" value="1"/>
</dbReference>
<gene>
    <name evidence="1" type="ORF">EI983_03010</name>
</gene>
<dbReference type="InterPro" id="IPR007396">
    <property type="entry name" value="TR_PAI2-type"/>
</dbReference>
<dbReference type="Pfam" id="PF04299">
    <property type="entry name" value="FMN_bind_2"/>
    <property type="match status" value="1"/>
</dbReference>
<dbReference type="PANTHER" id="PTHR35802">
    <property type="entry name" value="PROTEASE SYNTHASE AND SPORULATION PROTEIN PAI 2"/>
    <property type="match status" value="1"/>
</dbReference>
<dbReference type="Gene3D" id="2.30.110.10">
    <property type="entry name" value="Electron Transport, Fmn-binding Protein, Chain A"/>
    <property type="match status" value="1"/>
</dbReference>
<dbReference type="Proteomes" id="UP000428330">
    <property type="component" value="Chromosome"/>
</dbReference>
<dbReference type="RefSeq" id="WP_157705855.1">
    <property type="nucleotide sequence ID" value="NZ_CP034348.1"/>
</dbReference>
<reference evidence="2" key="1">
    <citation type="submission" date="2018-12" db="EMBL/GenBank/DDBJ databases">
        <title>Complete genome sequence of Roseovarius sp. MME-070.</title>
        <authorList>
            <person name="Nam Y.-D."/>
            <person name="Kang J."/>
            <person name="Chung W.-H."/>
            <person name="Park Y.S."/>
        </authorList>
    </citation>
    <scope>NUCLEOTIDE SEQUENCE [LARGE SCALE GENOMIC DNA]</scope>
    <source>
        <strain evidence="2">MME-070</strain>
    </source>
</reference>
<dbReference type="PANTHER" id="PTHR35802:SF1">
    <property type="entry name" value="PROTEASE SYNTHASE AND SPORULATION PROTEIN PAI 2"/>
    <property type="match status" value="1"/>
</dbReference>
<dbReference type="InterPro" id="IPR012349">
    <property type="entry name" value="Split_barrel_FMN-bd"/>
</dbReference>
<dbReference type="OrthoDB" id="9794948at2"/>
<evidence type="ECO:0000313" key="1">
    <source>
        <dbReference type="EMBL" id="QGX97300.1"/>
    </source>
</evidence>
<dbReference type="AlphaFoldDB" id="A0A6I6IK02"/>
<organism evidence="1 2">
    <name type="scientific">Roseovarius faecimaris</name>
    <dbReference type="NCBI Taxonomy" id="2494550"/>
    <lineage>
        <taxon>Bacteria</taxon>
        <taxon>Pseudomonadati</taxon>
        <taxon>Pseudomonadota</taxon>
        <taxon>Alphaproteobacteria</taxon>
        <taxon>Rhodobacterales</taxon>
        <taxon>Roseobacteraceae</taxon>
        <taxon>Roseovarius</taxon>
    </lineage>
</organism>
<proteinExistence type="predicted"/>
<dbReference type="KEGG" id="rom:EI983_03010"/>
<name>A0A6I6IK02_9RHOB</name>
<keyword evidence="2" id="KW-1185">Reference proteome</keyword>
<protein>
    <submittedName>
        <fullName evidence="1">FMN-binding negative transcriptional regulator</fullName>
    </submittedName>
</protein>
<sequence>MHPNPVFRQNPDQRALDYARESAFGLLTTAPADEAPLVSHIPFLLSDDGRRAEFHLVRSNPIARALSERALSARLAVQGPHSYISPDWYGIADQVPTWNYIAVHLVGEISPQPQEVMRDLLDRQSAFFEERLRPKIPWKSAKMTPGVMEKMMRQIVPCVMQVESVHSTWKLNQNKPDAARLAAADHVDGYGIGQETALVAALMRAAMEESQ</sequence>
<dbReference type="PIRSF" id="PIRSF010372">
    <property type="entry name" value="PaiB"/>
    <property type="match status" value="1"/>
</dbReference>
<dbReference type="EMBL" id="CP034348">
    <property type="protein sequence ID" value="QGX97300.1"/>
    <property type="molecule type" value="Genomic_DNA"/>
</dbReference>
<evidence type="ECO:0000313" key="2">
    <source>
        <dbReference type="Proteomes" id="UP000428330"/>
    </source>
</evidence>
<accession>A0A6I6IK02</accession>